<keyword evidence="6" id="KW-1185">Reference proteome</keyword>
<keyword evidence="2" id="KW-0548">Nucleotidyltransferase</keyword>
<protein>
    <submittedName>
        <fullName evidence="5">Malonate decarboxylase holo-[acyl-carrier-protein] synthase</fullName>
    </submittedName>
</protein>
<dbReference type="Pfam" id="PF10620">
    <property type="entry name" value="MdcG"/>
    <property type="match status" value="1"/>
</dbReference>
<evidence type="ECO:0000259" key="4">
    <source>
        <dbReference type="Pfam" id="PF20866"/>
    </source>
</evidence>
<dbReference type="EMBL" id="WHOS01000002">
    <property type="protein sequence ID" value="NUA98118.1"/>
    <property type="molecule type" value="Genomic_DNA"/>
</dbReference>
<dbReference type="InterPro" id="IPR049180">
    <property type="entry name" value="MdcG_C"/>
</dbReference>
<keyword evidence="1" id="KW-0808">Transferase</keyword>
<evidence type="ECO:0000259" key="3">
    <source>
        <dbReference type="Pfam" id="PF10620"/>
    </source>
</evidence>
<reference evidence="5 6" key="1">
    <citation type="submission" date="2019-10" db="EMBL/GenBank/DDBJ databases">
        <title>Genome sequence of Azospirillum melinis.</title>
        <authorList>
            <person name="Ambrosini A."/>
            <person name="Sant'Anna F.H."/>
            <person name="Cassan F.D."/>
            <person name="Souza E.M."/>
            <person name="Passaglia L.M.P."/>
        </authorList>
    </citation>
    <scope>NUCLEOTIDE SEQUENCE [LARGE SCALE GENOMIC DNA]</scope>
    <source>
        <strain evidence="5 6">TMCY0552</strain>
    </source>
</reference>
<dbReference type="Pfam" id="PF20866">
    <property type="entry name" value="MdcG_N"/>
    <property type="match status" value="1"/>
</dbReference>
<dbReference type="InterPro" id="IPR017557">
    <property type="entry name" value="Holo-ACP_synthase"/>
</dbReference>
<dbReference type="NCBIfam" id="TIGR03135">
    <property type="entry name" value="malonate_mdcG"/>
    <property type="match status" value="1"/>
</dbReference>
<dbReference type="Proteomes" id="UP000605086">
    <property type="component" value="Unassembled WGS sequence"/>
</dbReference>
<accession>A0ABX2KE79</accession>
<dbReference type="RefSeq" id="WP_174469532.1">
    <property type="nucleotide sequence ID" value="NZ_JAGINN010000006.1"/>
</dbReference>
<organism evidence="5 6">
    <name type="scientific">Azospirillum melinis</name>
    <dbReference type="NCBI Taxonomy" id="328839"/>
    <lineage>
        <taxon>Bacteria</taxon>
        <taxon>Pseudomonadati</taxon>
        <taxon>Pseudomonadota</taxon>
        <taxon>Alphaproteobacteria</taxon>
        <taxon>Rhodospirillales</taxon>
        <taxon>Azospirillaceae</taxon>
        <taxon>Azospirillum</taxon>
    </lineage>
</organism>
<proteinExistence type="predicted"/>
<feature type="domain" description="Phosphoribosyl-dephospho-CoA transferase MdcG N-terminal" evidence="4">
    <location>
        <begin position="10"/>
        <end position="87"/>
    </location>
</feature>
<sequence length="221" mass="24301">MRPELFHWPRHGWVRLGDGWVGHLRSPLASAERAEVADWCAAGRPLVIARRRSEDEVGELRLGLATPDKRRIGLHVAVEAVTGRLPPLPLAEAVDAAPALWRPMLTDLARRAEELGTAAAVYGSLAWQQRTGLPYVRPESDVDLLFAPCDRWQLDRLLELLAELGDGNPRLDGEILLPDGATVAWRELAGRPARLLVKGTAEVGLRDLASVLALFDREEAA</sequence>
<gene>
    <name evidence="5" type="primary">mdcG</name>
    <name evidence="5" type="ORF">GBZ48_02345</name>
</gene>
<feature type="domain" description="Phosphoribosyl-dephospho-CoA transferase MdcG C-terminal" evidence="3">
    <location>
        <begin position="90"/>
        <end position="206"/>
    </location>
</feature>
<evidence type="ECO:0000256" key="2">
    <source>
        <dbReference type="ARBA" id="ARBA00022695"/>
    </source>
</evidence>
<evidence type="ECO:0000313" key="6">
    <source>
        <dbReference type="Proteomes" id="UP000605086"/>
    </source>
</evidence>
<evidence type="ECO:0000256" key="1">
    <source>
        <dbReference type="ARBA" id="ARBA00022679"/>
    </source>
</evidence>
<evidence type="ECO:0000313" key="5">
    <source>
        <dbReference type="EMBL" id="NUA98118.1"/>
    </source>
</evidence>
<comment type="caution">
    <text evidence="5">The sequence shown here is derived from an EMBL/GenBank/DDBJ whole genome shotgun (WGS) entry which is preliminary data.</text>
</comment>
<dbReference type="InterPro" id="IPR048903">
    <property type="entry name" value="MdcG_N"/>
</dbReference>
<name>A0ABX2KE79_9PROT</name>